<organism evidence="6 7">
    <name type="scientific">Collichthys lucidus</name>
    <name type="common">Big head croaker</name>
    <name type="synonym">Sciaena lucida</name>
    <dbReference type="NCBI Taxonomy" id="240159"/>
    <lineage>
        <taxon>Eukaryota</taxon>
        <taxon>Metazoa</taxon>
        <taxon>Chordata</taxon>
        <taxon>Craniata</taxon>
        <taxon>Vertebrata</taxon>
        <taxon>Euteleostomi</taxon>
        <taxon>Actinopterygii</taxon>
        <taxon>Neopterygii</taxon>
        <taxon>Teleostei</taxon>
        <taxon>Neoteleostei</taxon>
        <taxon>Acanthomorphata</taxon>
        <taxon>Eupercaria</taxon>
        <taxon>Sciaenidae</taxon>
        <taxon>Collichthys</taxon>
    </lineage>
</organism>
<dbReference type="Gene3D" id="3.30.1520.10">
    <property type="entry name" value="Phox-like domain"/>
    <property type="match status" value="1"/>
</dbReference>
<keyword evidence="2" id="KW-0963">Cytoplasm</keyword>
<comment type="subcellular location">
    <subcellularLocation>
        <location evidence="1">Cytoplasm</location>
    </subcellularLocation>
</comment>
<evidence type="ECO:0000313" key="7">
    <source>
        <dbReference type="Proteomes" id="UP000298787"/>
    </source>
</evidence>
<dbReference type="STRING" id="240159.A0A4U5UYS7"/>
<reference evidence="6 7" key="1">
    <citation type="submission" date="2019-01" db="EMBL/GenBank/DDBJ databases">
        <title>Genome Assembly of Collichthys lucidus.</title>
        <authorList>
            <person name="Cai M."/>
            <person name="Xiao S."/>
        </authorList>
    </citation>
    <scope>NUCLEOTIDE SEQUENCE [LARGE SCALE GENOMIC DNA]</scope>
    <source>
        <strain evidence="6">JT15FE1705JMU</strain>
        <tissue evidence="6">Muscle</tissue>
    </source>
</reference>
<proteinExistence type="predicted"/>
<dbReference type="GO" id="GO:0005770">
    <property type="term" value="C:late endosome"/>
    <property type="evidence" value="ECO:0007669"/>
    <property type="project" value="TreeGrafter"/>
</dbReference>
<dbReference type="SMART" id="SM00312">
    <property type="entry name" value="PX"/>
    <property type="match status" value="1"/>
</dbReference>
<feature type="compositionally biased region" description="Low complexity" evidence="4">
    <location>
        <begin position="32"/>
        <end position="43"/>
    </location>
</feature>
<dbReference type="InterPro" id="IPR036871">
    <property type="entry name" value="PX_dom_sf"/>
</dbReference>
<dbReference type="PANTHER" id="PTHR22999:SF23">
    <property type="entry name" value="SORTING NEXIN-16"/>
    <property type="match status" value="1"/>
</dbReference>
<evidence type="ECO:0000256" key="2">
    <source>
        <dbReference type="ARBA" id="ARBA00022490"/>
    </source>
</evidence>
<dbReference type="InterPro" id="IPR001683">
    <property type="entry name" value="PX_dom"/>
</dbReference>
<feature type="domain" description="PX" evidence="5">
    <location>
        <begin position="91"/>
        <end position="204"/>
    </location>
</feature>
<accession>A0A4U5UYS7</accession>
<evidence type="ECO:0000256" key="4">
    <source>
        <dbReference type="SAM" id="MobiDB-lite"/>
    </source>
</evidence>
<dbReference type="EMBL" id="CM014089">
    <property type="protein sequence ID" value="TKS80108.1"/>
    <property type="molecule type" value="Genomic_DNA"/>
</dbReference>
<sequence length="337" mass="38253">MAAPFVPFPLPADWTGVSSSRARRGSPIHTASSIEPSPPESISQVRGVGPWDAAVDAPAAHDSWSRPKEGHLDGSSTLLEGEGNLKDSRVERPIIPILLGYEILEERSKFTVYKILVTGGRGDSWVIFRRYTDFCRLSDKLKELFPSIGLALPPKHWFKNNYDEGFLEERQIGLQTFLQNLSLHRDIISSEAVKHFLCLAEPLSPFDSLEESRAFCDTLEDTNHRLQRELVENQSEVDALKKTLEEKENHISLLMKKVRLAGRRKTQDCQDGRSKSHYTLRKITGKHLLCFFLLAFPLSWAEDTKKDVRKTDNDTETQIKPYDPCTPLWTPDGKLLL</sequence>
<gene>
    <name evidence="6" type="ORF">D9C73_013659</name>
</gene>
<dbReference type="Pfam" id="PF00787">
    <property type="entry name" value="PX"/>
    <property type="match status" value="1"/>
</dbReference>
<dbReference type="GO" id="GO:0008333">
    <property type="term" value="P:endosome to lysosome transport"/>
    <property type="evidence" value="ECO:0007669"/>
    <property type="project" value="TreeGrafter"/>
</dbReference>
<dbReference type="PROSITE" id="PS50195">
    <property type="entry name" value="PX"/>
    <property type="match status" value="1"/>
</dbReference>
<name>A0A4U5UYS7_COLLU</name>
<feature type="region of interest" description="Disordered" evidence="4">
    <location>
        <begin position="59"/>
        <end position="80"/>
    </location>
</feature>
<dbReference type="Proteomes" id="UP000298787">
    <property type="component" value="Chromosome 12"/>
</dbReference>
<feature type="compositionally biased region" description="Basic and acidic residues" evidence="4">
    <location>
        <begin position="63"/>
        <end position="72"/>
    </location>
</feature>
<dbReference type="GO" id="GO:0005769">
    <property type="term" value="C:early endosome"/>
    <property type="evidence" value="ECO:0007669"/>
    <property type="project" value="TreeGrafter"/>
</dbReference>
<dbReference type="GO" id="GO:0006622">
    <property type="term" value="P:protein targeting to lysosome"/>
    <property type="evidence" value="ECO:0007669"/>
    <property type="project" value="TreeGrafter"/>
</dbReference>
<dbReference type="AlphaFoldDB" id="A0A4U5UYS7"/>
<dbReference type="GO" id="GO:0035091">
    <property type="term" value="F:phosphatidylinositol binding"/>
    <property type="evidence" value="ECO:0007669"/>
    <property type="project" value="InterPro"/>
</dbReference>
<feature type="region of interest" description="Disordered" evidence="4">
    <location>
        <begin position="1"/>
        <end position="46"/>
    </location>
</feature>
<keyword evidence="3" id="KW-0175">Coiled coil</keyword>
<dbReference type="SUPFAM" id="SSF64268">
    <property type="entry name" value="PX domain"/>
    <property type="match status" value="1"/>
</dbReference>
<dbReference type="PANTHER" id="PTHR22999">
    <property type="entry name" value="PX SERINE/THREONINE KINASE PXK"/>
    <property type="match status" value="1"/>
</dbReference>
<evidence type="ECO:0000256" key="3">
    <source>
        <dbReference type="SAM" id="Coils"/>
    </source>
</evidence>
<feature type="coiled-coil region" evidence="3">
    <location>
        <begin position="209"/>
        <end position="257"/>
    </location>
</feature>
<evidence type="ECO:0000313" key="6">
    <source>
        <dbReference type="EMBL" id="TKS80108.1"/>
    </source>
</evidence>
<dbReference type="GO" id="GO:0045022">
    <property type="term" value="P:early endosome to late endosome transport"/>
    <property type="evidence" value="ECO:0007669"/>
    <property type="project" value="TreeGrafter"/>
</dbReference>
<evidence type="ECO:0000259" key="5">
    <source>
        <dbReference type="PROSITE" id="PS50195"/>
    </source>
</evidence>
<feature type="compositionally biased region" description="Pro residues" evidence="4">
    <location>
        <begin position="1"/>
        <end position="10"/>
    </location>
</feature>
<protein>
    <submittedName>
        <fullName evidence="6">Sorting nexin-16</fullName>
    </submittedName>
</protein>
<keyword evidence="7" id="KW-1185">Reference proteome</keyword>
<dbReference type="InterPro" id="IPR051837">
    <property type="entry name" value="SortingNexin/PXDomain-PKLike"/>
</dbReference>
<evidence type="ECO:0000256" key="1">
    <source>
        <dbReference type="ARBA" id="ARBA00004496"/>
    </source>
</evidence>